<comment type="function">
    <text evidence="5">Catalyzes the phosphorylation of the 3'-hydroxyl group of dephosphocoenzyme A to form coenzyme A.</text>
</comment>
<dbReference type="SUPFAM" id="SSF52540">
    <property type="entry name" value="P-loop containing nucleoside triphosphate hydrolases"/>
    <property type="match status" value="1"/>
</dbReference>
<evidence type="ECO:0000256" key="3">
    <source>
        <dbReference type="ARBA" id="ARBA00022840"/>
    </source>
</evidence>
<evidence type="ECO:0000313" key="7">
    <source>
        <dbReference type="EMBL" id="ARO88722.1"/>
    </source>
</evidence>
<keyword evidence="2 5" id="KW-0547">Nucleotide-binding</keyword>
<keyword evidence="5 7" id="KW-0418">Kinase</keyword>
<evidence type="ECO:0000256" key="5">
    <source>
        <dbReference type="HAMAP-Rule" id="MF_00376"/>
    </source>
</evidence>
<organism evidence="7 8">
    <name type="scientific">Nitrosospira lacus</name>
    <dbReference type="NCBI Taxonomy" id="1288494"/>
    <lineage>
        <taxon>Bacteria</taxon>
        <taxon>Pseudomonadati</taxon>
        <taxon>Pseudomonadota</taxon>
        <taxon>Betaproteobacteria</taxon>
        <taxon>Nitrosomonadales</taxon>
        <taxon>Nitrosomonadaceae</taxon>
        <taxon>Nitrosospira</taxon>
    </lineage>
</organism>
<dbReference type="Proteomes" id="UP000012179">
    <property type="component" value="Chromosome"/>
</dbReference>
<dbReference type="Pfam" id="PF01121">
    <property type="entry name" value="CoaE"/>
    <property type="match status" value="1"/>
</dbReference>
<evidence type="ECO:0000256" key="4">
    <source>
        <dbReference type="ARBA" id="ARBA00022993"/>
    </source>
</evidence>
<dbReference type="EC" id="2.7.1.24" evidence="5 6"/>
<dbReference type="eggNOG" id="COG0237">
    <property type="taxonomic scope" value="Bacteria"/>
</dbReference>
<dbReference type="CDD" id="cd02022">
    <property type="entry name" value="DPCK"/>
    <property type="match status" value="1"/>
</dbReference>
<dbReference type="PROSITE" id="PS51219">
    <property type="entry name" value="DPCK"/>
    <property type="match status" value="1"/>
</dbReference>
<dbReference type="RefSeq" id="WP_004176263.1">
    <property type="nucleotide sequence ID" value="NZ_CP021106.3"/>
</dbReference>
<keyword evidence="3 5" id="KW-0067">ATP-binding</keyword>
<dbReference type="KEGG" id="nlc:EBAPG3_013635"/>
<dbReference type="PANTHER" id="PTHR10695:SF46">
    <property type="entry name" value="BIFUNCTIONAL COENZYME A SYNTHASE-RELATED"/>
    <property type="match status" value="1"/>
</dbReference>
<comment type="catalytic activity">
    <reaction evidence="5">
        <text>3'-dephospho-CoA + ATP = ADP + CoA + H(+)</text>
        <dbReference type="Rhea" id="RHEA:18245"/>
        <dbReference type="ChEBI" id="CHEBI:15378"/>
        <dbReference type="ChEBI" id="CHEBI:30616"/>
        <dbReference type="ChEBI" id="CHEBI:57287"/>
        <dbReference type="ChEBI" id="CHEBI:57328"/>
        <dbReference type="ChEBI" id="CHEBI:456216"/>
        <dbReference type="EC" id="2.7.1.24"/>
    </reaction>
</comment>
<dbReference type="EMBL" id="CP021106">
    <property type="protein sequence ID" value="ARO88722.1"/>
    <property type="molecule type" value="Genomic_DNA"/>
</dbReference>
<comment type="subcellular location">
    <subcellularLocation>
        <location evidence="5">Cytoplasm</location>
    </subcellularLocation>
</comment>
<dbReference type="HAMAP" id="MF_00376">
    <property type="entry name" value="Dephospho_CoA_kinase"/>
    <property type="match status" value="1"/>
</dbReference>
<evidence type="ECO:0000256" key="6">
    <source>
        <dbReference type="NCBIfam" id="TIGR00152"/>
    </source>
</evidence>
<dbReference type="OrthoDB" id="9812943at2"/>
<dbReference type="Gene3D" id="3.40.50.300">
    <property type="entry name" value="P-loop containing nucleotide triphosphate hydrolases"/>
    <property type="match status" value="1"/>
</dbReference>
<reference evidence="7 8" key="1">
    <citation type="journal article" date="2015" name="Int. J. Syst. Evol. Microbiol.">
        <title>Nitrosospira lacus sp. nov., a psychrotolerant, ammonia-oxidizing bacterium from sandy lake sediment.</title>
        <authorList>
            <person name="Urakawa H."/>
            <person name="Garcia J.C."/>
            <person name="Nielsen J.L."/>
            <person name="Le V.Q."/>
            <person name="Kozlowski J.A."/>
            <person name="Stein L.Y."/>
            <person name="Lim C.K."/>
            <person name="Pommerening-Roser A."/>
            <person name="Martens-Habbena W."/>
            <person name="Stahl D.A."/>
            <person name="Klotz M.G."/>
        </authorList>
    </citation>
    <scope>NUCLEOTIDE SEQUENCE [LARGE SCALE GENOMIC DNA]</scope>
    <source>
        <strain evidence="7 8">APG3</strain>
    </source>
</reference>
<keyword evidence="5" id="KW-0808">Transferase</keyword>
<dbReference type="InterPro" id="IPR001977">
    <property type="entry name" value="Depp_CoAkinase"/>
</dbReference>
<protein>
    <recommendedName>
        <fullName evidence="5 6">Dephospho-CoA kinase</fullName>
        <ecNumber evidence="5 6">2.7.1.24</ecNumber>
    </recommendedName>
    <alternativeName>
        <fullName evidence="5">Dephosphocoenzyme A kinase</fullName>
    </alternativeName>
</protein>
<comment type="similarity">
    <text evidence="1 5">Belongs to the CoaE family.</text>
</comment>
<sequence>MSLIIGLTGGIGSGKSTVAKFFAGLGADVVDTDSIAHELTQPQGAAIPAIRKIFTGKFITAEGALNRKEMRALVFSDDGLRRKLEAILHPLIRIEVARRAASFSAPYGIIVVPLLFETGGYREMIGRVLVVDCDEQVQIARAMARTGLDEQTARAIMATQLSRRERLRRADDVIANDADMPHLRQQVDVLHKKYLTLVNKD</sequence>
<keyword evidence="4 5" id="KW-0173">Coenzyme A biosynthesis</keyword>
<dbReference type="InterPro" id="IPR027417">
    <property type="entry name" value="P-loop_NTPase"/>
</dbReference>
<dbReference type="GO" id="GO:0005524">
    <property type="term" value="F:ATP binding"/>
    <property type="evidence" value="ECO:0007669"/>
    <property type="project" value="UniProtKB-UniRule"/>
</dbReference>
<accession>A0A1W6SSE2</accession>
<gene>
    <name evidence="5" type="primary">coaE</name>
    <name evidence="7" type="ORF">EBAPG3_013635</name>
</gene>
<comment type="pathway">
    <text evidence="5">Cofactor biosynthesis; coenzyme A biosynthesis; CoA from (R)-pantothenate: step 5/5.</text>
</comment>
<dbReference type="PANTHER" id="PTHR10695">
    <property type="entry name" value="DEPHOSPHO-COA KINASE-RELATED"/>
    <property type="match status" value="1"/>
</dbReference>
<evidence type="ECO:0000313" key="8">
    <source>
        <dbReference type="Proteomes" id="UP000012179"/>
    </source>
</evidence>
<feature type="binding site" evidence="5">
    <location>
        <begin position="12"/>
        <end position="17"/>
    </location>
    <ligand>
        <name>ATP</name>
        <dbReference type="ChEBI" id="CHEBI:30616"/>
    </ligand>
</feature>
<dbReference type="GO" id="GO:0005737">
    <property type="term" value="C:cytoplasm"/>
    <property type="evidence" value="ECO:0007669"/>
    <property type="project" value="UniProtKB-SubCell"/>
</dbReference>
<evidence type="ECO:0000256" key="1">
    <source>
        <dbReference type="ARBA" id="ARBA00009018"/>
    </source>
</evidence>
<proteinExistence type="inferred from homology"/>
<dbReference type="AlphaFoldDB" id="A0A1W6SSE2"/>
<evidence type="ECO:0000256" key="2">
    <source>
        <dbReference type="ARBA" id="ARBA00022741"/>
    </source>
</evidence>
<dbReference type="GO" id="GO:0004140">
    <property type="term" value="F:dephospho-CoA kinase activity"/>
    <property type="evidence" value="ECO:0007669"/>
    <property type="project" value="UniProtKB-UniRule"/>
</dbReference>
<keyword evidence="5" id="KW-0963">Cytoplasm</keyword>
<dbReference type="UniPathway" id="UPA00241">
    <property type="reaction ID" value="UER00356"/>
</dbReference>
<dbReference type="GO" id="GO:0015937">
    <property type="term" value="P:coenzyme A biosynthetic process"/>
    <property type="evidence" value="ECO:0007669"/>
    <property type="project" value="UniProtKB-UniRule"/>
</dbReference>
<keyword evidence="8" id="KW-1185">Reference proteome</keyword>
<name>A0A1W6SSE2_9PROT</name>
<dbReference type="NCBIfam" id="TIGR00152">
    <property type="entry name" value="dephospho-CoA kinase"/>
    <property type="match status" value="1"/>
</dbReference>